<evidence type="ECO:0000313" key="3">
    <source>
        <dbReference type="EMBL" id="GAI17195.1"/>
    </source>
</evidence>
<evidence type="ECO:0000256" key="2">
    <source>
        <dbReference type="ARBA" id="ARBA00022840"/>
    </source>
</evidence>
<dbReference type="GO" id="GO:0016226">
    <property type="term" value="P:iron-sulfur cluster assembly"/>
    <property type="evidence" value="ECO:0007669"/>
    <property type="project" value="InterPro"/>
</dbReference>
<dbReference type="InterPro" id="IPR044304">
    <property type="entry name" value="NUBPL-like"/>
</dbReference>
<dbReference type="AlphaFoldDB" id="X1MR75"/>
<dbReference type="InterPro" id="IPR027417">
    <property type="entry name" value="P-loop_NTPase"/>
</dbReference>
<dbReference type="SUPFAM" id="SSF52540">
    <property type="entry name" value="P-loop containing nucleoside triphosphate hydrolases"/>
    <property type="match status" value="1"/>
</dbReference>
<evidence type="ECO:0008006" key="4">
    <source>
        <dbReference type="Google" id="ProtNLM"/>
    </source>
</evidence>
<dbReference type="Gene3D" id="3.40.50.300">
    <property type="entry name" value="P-loop containing nucleotide triphosphate hydrolases"/>
    <property type="match status" value="1"/>
</dbReference>
<sequence length="130" mass="14321">KDLWGAILVCQPTNLAVEDILRTLNMVEVKKIPLLGMVGNMTEATCPNCHHSFSPFLDAGIDLAEFCHSRGLPYLASIPLTPEKELIDSKFQSLAEKVIAAEPIKIWQKNFKTRLEAATARGIVKGLFGD</sequence>
<dbReference type="InterPro" id="IPR033756">
    <property type="entry name" value="YlxH/NBP35"/>
</dbReference>
<dbReference type="PANTHER" id="PTHR42961:SF2">
    <property type="entry name" value="IRON-SULFUR PROTEIN NUBPL"/>
    <property type="match status" value="1"/>
</dbReference>
<keyword evidence="1" id="KW-0547">Nucleotide-binding</keyword>
<dbReference type="PANTHER" id="PTHR42961">
    <property type="entry name" value="IRON-SULFUR PROTEIN NUBPL"/>
    <property type="match status" value="1"/>
</dbReference>
<organism evidence="3">
    <name type="scientific">marine sediment metagenome</name>
    <dbReference type="NCBI Taxonomy" id="412755"/>
    <lineage>
        <taxon>unclassified sequences</taxon>
        <taxon>metagenomes</taxon>
        <taxon>ecological metagenomes</taxon>
    </lineage>
</organism>
<protein>
    <recommendedName>
        <fullName evidence="4">Anion-transporting ATPase-like domain-containing protein</fullName>
    </recommendedName>
</protein>
<dbReference type="Pfam" id="PF10609">
    <property type="entry name" value="ParA"/>
    <property type="match status" value="1"/>
</dbReference>
<dbReference type="GO" id="GO:0005524">
    <property type="term" value="F:ATP binding"/>
    <property type="evidence" value="ECO:0007669"/>
    <property type="project" value="UniProtKB-KW"/>
</dbReference>
<dbReference type="EMBL" id="BARV01008201">
    <property type="protein sequence ID" value="GAI17195.1"/>
    <property type="molecule type" value="Genomic_DNA"/>
</dbReference>
<comment type="caution">
    <text evidence="3">The sequence shown here is derived from an EMBL/GenBank/DDBJ whole genome shotgun (WGS) entry which is preliminary data.</text>
</comment>
<keyword evidence="2" id="KW-0067">ATP-binding</keyword>
<proteinExistence type="predicted"/>
<name>X1MR75_9ZZZZ</name>
<accession>X1MR75</accession>
<dbReference type="GO" id="GO:0051539">
    <property type="term" value="F:4 iron, 4 sulfur cluster binding"/>
    <property type="evidence" value="ECO:0007669"/>
    <property type="project" value="TreeGrafter"/>
</dbReference>
<feature type="non-terminal residue" evidence="3">
    <location>
        <position position="1"/>
    </location>
</feature>
<gene>
    <name evidence="3" type="ORF">S06H3_16566</name>
</gene>
<reference evidence="3" key="1">
    <citation type="journal article" date="2014" name="Front. Microbiol.">
        <title>High frequency of phylogenetically diverse reductive dehalogenase-homologous genes in deep subseafloor sedimentary metagenomes.</title>
        <authorList>
            <person name="Kawai M."/>
            <person name="Futagami T."/>
            <person name="Toyoda A."/>
            <person name="Takaki Y."/>
            <person name="Nishi S."/>
            <person name="Hori S."/>
            <person name="Arai W."/>
            <person name="Tsubouchi T."/>
            <person name="Morono Y."/>
            <person name="Uchiyama I."/>
            <person name="Ito T."/>
            <person name="Fujiyama A."/>
            <person name="Inagaki F."/>
            <person name="Takami H."/>
        </authorList>
    </citation>
    <scope>NUCLEOTIDE SEQUENCE</scope>
    <source>
        <strain evidence="3">Expedition CK06-06</strain>
    </source>
</reference>
<evidence type="ECO:0000256" key="1">
    <source>
        <dbReference type="ARBA" id="ARBA00022741"/>
    </source>
</evidence>